<feature type="domain" description="HD" evidence="6">
    <location>
        <begin position="141"/>
        <end position="235"/>
    </location>
</feature>
<dbReference type="GO" id="GO:0006402">
    <property type="term" value="P:mRNA catabolic process"/>
    <property type="evidence" value="ECO:0007669"/>
    <property type="project" value="UniProtKB-UniRule"/>
</dbReference>
<dbReference type="EMBL" id="JYPD01000025">
    <property type="protein sequence ID" value="KXK08342.1"/>
    <property type="molecule type" value="Genomic_DNA"/>
</dbReference>
<dbReference type="SUPFAM" id="SSF109604">
    <property type="entry name" value="HD-domain/PDEase-like"/>
    <property type="match status" value="1"/>
</dbReference>
<keyword evidence="3 5" id="KW-0378">Hydrolase</keyword>
<proteinExistence type="inferred from homology"/>
<dbReference type="EC" id="3.1.-.-" evidence="5"/>
<evidence type="ECO:0000256" key="2">
    <source>
        <dbReference type="ARBA" id="ARBA00022759"/>
    </source>
</evidence>
<dbReference type="InterPro" id="IPR017705">
    <property type="entry name" value="Ribonuclease_Y"/>
</dbReference>
<organism evidence="7 8">
    <name type="scientific">candidate division WS6 bacterium OLB21</name>
    <dbReference type="NCBI Taxonomy" id="1617427"/>
    <lineage>
        <taxon>Bacteria</taxon>
        <taxon>Candidatus Dojkabacteria</taxon>
    </lineage>
</organism>
<dbReference type="NCBIfam" id="TIGR00277">
    <property type="entry name" value="HDIG"/>
    <property type="match status" value="1"/>
</dbReference>
<comment type="function">
    <text evidence="5">Endoribonuclease that initiates mRNA decay.</text>
</comment>
<name>A0A136KG15_9BACT</name>
<dbReference type="InterPro" id="IPR004088">
    <property type="entry name" value="KH_dom_type_1"/>
</dbReference>
<dbReference type="InterPro" id="IPR004087">
    <property type="entry name" value="KH_dom"/>
</dbReference>
<dbReference type="CDD" id="cd22431">
    <property type="entry name" value="KH-I_RNaseY"/>
    <property type="match status" value="1"/>
</dbReference>
<dbReference type="InterPro" id="IPR006674">
    <property type="entry name" value="HD_domain"/>
</dbReference>
<dbReference type="PROSITE" id="PS50084">
    <property type="entry name" value="KH_TYPE_1"/>
    <property type="match status" value="1"/>
</dbReference>
<evidence type="ECO:0000313" key="7">
    <source>
        <dbReference type="EMBL" id="KXK08342.1"/>
    </source>
</evidence>
<dbReference type="PROSITE" id="PS51831">
    <property type="entry name" value="HD"/>
    <property type="match status" value="1"/>
</dbReference>
<keyword evidence="4 5" id="KW-0694">RNA-binding</keyword>
<dbReference type="HAMAP" id="MF_00335">
    <property type="entry name" value="RNase_Y"/>
    <property type="match status" value="1"/>
</dbReference>
<dbReference type="GO" id="GO:0004521">
    <property type="term" value="F:RNA endonuclease activity"/>
    <property type="evidence" value="ECO:0007669"/>
    <property type="project" value="UniProtKB-UniRule"/>
</dbReference>
<dbReference type="AlphaFoldDB" id="A0A136KG15"/>
<reference evidence="7 8" key="1">
    <citation type="submission" date="2015-02" db="EMBL/GenBank/DDBJ databases">
        <title>Improved understanding of the partial-nitritation anammox process through 23 genomes representing the majority of the microbial community.</title>
        <authorList>
            <person name="Speth D.R."/>
            <person name="In T Zandt M."/>
            <person name="Guerrero Cruz S."/>
            <person name="Jetten M.S."/>
            <person name="Dutilh B.E."/>
        </authorList>
    </citation>
    <scope>NUCLEOTIDE SEQUENCE [LARGE SCALE GENOMIC DNA]</scope>
    <source>
        <strain evidence="7">OLB21</strain>
    </source>
</reference>
<comment type="similarity">
    <text evidence="5">Belongs to the RNase Y family.</text>
</comment>
<dbReference type="PANTHER" id="PTHR12826">
    <property type="entry name" value="RIBONUCLEASE Y"/>
    <property type="match status" value="1"/>
</dbReference>
<dbReference type="STRING" id="1617427.UZ20_WS6002000871"/>
<dbReference type="SUPFAM" id="SSF54791">
    <property type="entry name" value="Eukaryotic type KH-domain (KH-domain type I)"/>
    <property type="match status" value="1"/>
</dbReference>
<dbReference type="SMART" id="SM00471">
    <property type="entry name" value="HDc"/>
    <property type="match status" value="1"/>
</dbReference>
<gene>
    <name evidence="5 7" type="primary">rny</name>
    <name evidence="7" type="ORF">UZ20_WS6002000871</name>
</gene>
<dbReference type="GO" id="GO:0016787">
    <property type="term" value="F:hydrolase activity"/>
    <property type="evidence" value="ECO:0007669"/>
    <property type="project" value="UniProtKB-KW"/>
</dbReference>
<dbReference type="CDD" id="cd00077">
    <property type="entry name" value="HDc"/>
    <property type="match status" value="1"/>
</dbReference>
<protein>
    <recommendedName>
        <fullName evidence="5">Ribonuclease Y</fullName>
        <shortName evidence="5">RNase Y</shortName>
        <ecNumber evidence="5">3.1.-.-</ecNumber>
    </recommendedName>
</protein>
<dbReference type="GO" id="GO:0005886">
    <property type="term" value="C:plasma membrane"/>
    <property type="evidence" value="ECO:0007669"/>
    <property type="project" value="UniProtKB-UniRule"/>
</dbReference>
<dbReference type="PATRIC" id="fig|1617427.3.peg.906"/>
<dbReference type="Gene3D" id="1.10.3210.10">
    <property type="entry name" value="Hypothetical protein af1432"/>
    <property type="match status" value="1"/>
</dbReference>
<dbReference type="InterPro" id="IPR006675">
    <property type="entry name" value="HDIG_dom"/>
</dbReference>
<dbReference type="Pfam" id="PF00013">
    <property type="entry name" value="KH_1"/>
    <property type="match status" value="1"/>
</dbReference>
<dbReference type="Gene3D" id="3.30.1370.10">
    <property type="entry name" value="K Homology domain, type 1"/>
    <property type="match status" value="1"/>
</dbReference>
<evidence type="ECO:0000256" key="5">
    <source>
        <dbReference type="HAMAP-Rule" id="MF_00335"/>
    </source>
</evidence>
<accession>A0A136KG15</accession>
<keyword evidence="1 5" id="KW-0540">Nuclease</keyword>
<evidence type="ECO:0000313" key="8">
    <source>
        <dbReference type="Proteomes" id="UP000070449"/>
    </source>
</evidence>
<dbReference type="PANTHER" id="PTHR12826:SF15">
    <property type="entry name" value="RIBONUCLEASE Y"/>
    <property type="match status" value="1"/>
</dbReference>
<evidence type="ECO:0000256" key="1">
    <source>
        <dbReference type="ARBA" id="ARBA00022722"/>
    </source>
</evidence>
<dbReference type="GO" id="GO:0003723">
    <property type="term" value="F:RNA binding"/>
    <property type="evidence" value="ECO:0007669"/>
    <property type="project" value="UniProtKB-UniRule"/>
</dbReference>
<dbReference type="SMART" id="SM00322">
    <property type="entry name" value="KH"/>
    <property type="match status" value="1"/>
</dbReference>
<evidence type="ECO:0000256" key="3">
    <source>
        <dbReference type="ARBA" id="ARBA00022801"/>
    </source>
</evidence>
<evidence type="ECO:0000256" key="4">
    <source>
        <dbReference type="ARBA" id="ARBA00022884"/>
    </source>
</evidence>
<dbReference type="Proteomes" id="UP000070449">
    <property type="component" value="Unassembled WGS sequence"/>
</dbReference>
<dbReference type="InterPro" id="IPR036612">
    <property type="entry name" value="KH_dom_type_1_sf"/>
</dbReference>
<dbReference type="InterPro" id="IPR003607">
    <property type="entry name" value="HD/PDEase_dom"/>
</dbReference>
<comment type="caution">
    <text evidence="7">The sequence shown here is derived from an EMBL/GenBank/DDBJ whole genome shotgun (WGS) entry which is preliminary data.</text>
</comment>
<keyword evidence="2 5" id="KW-0255">Endonuclease</keyword>
<dbReference type="Pfam" id="PF01966">
    <property type="entry name" value="HD"/>
    <property type="match status" value="1"/>
</dbReference>
<evidence type="ECO:0000259" key="6">
    <source>
        <dbReference type="PROSITE" id="PS51831"/>
    </source>
</evidence>
<sequence>MSCKKSATDYVSESTATTIDIESEEVKGKIIGKEGRNIRTFERLTGVDIIVDEAPNQVTLSCFDPIRREVAALALQKLLKDAEFILVASKTLSKTLRTNLPKKLNEPEKKMAYDAGFSDLPQEVIKLLGRFKYRYSYGQNLVKHSMEMVNLGAQLASEVGANVELTKKACLLHDIGKVLTHEIEGKPHHHISGDIVRKYLKDEVLANAVESHHGDIEPKTTEAILVQIADAISGARPGARRDNYEDYVKRVKALEDIAKQYESVKEAYAIHAGREVRVIFKPDVASDEDVTLLSHKIAKEIEETQSYPGSVKVTGIREYRVTEEAK</sequence>